<protein>
    <submittedName>
        <fullName evidence="1">Uncharacterized protein</fullName>
    </submittedName>
</protein>
<organism evidence="1 2">
    <name type="scientific">Sphaeroforma arctica JP610</name>
    <dbReference type="NCBI Taxonomy" id="667725"/>
    <lineage>
        <taxon>Eukaryota</taxon>
        <taxon>Ichthyosporea</taxon>
        <taxon>Ichthyophonida</taxon>
        <taxon>Sphaeroforma</taxon>
    </lineage>
</organism>
<dbReference type="RefSeq" id="XP_014156599.1">
    <property type="nucleotide sequence ID" value="XM_014301124.1"/>
</dbReference>
<accession>A0A0L0G0R1</accession>
<evidence type="ECO:0000313" key="1">
    <source>
        <dbReference type="EMBL" id="KNC82697.1"/>
    </source>
</evidence>
<evidence type="ECO:0000313" key="2">
    <source>
        <dbReference type="Proteomes" id="UP000054560"/>
    </source>
</evidence>
<feature type="non-terminal residue" evidence="1">
    <location>
        <position position="125"/>
    </location>
</feature>
<keyword evidence="2" id="KW-1185">Reference proteome</keyword>
<proteinExistence type="predicted"/>
<sequence>MVDGACVLPPQRRKELRASLMEISNELLQFTQAEIVAMKSALESQSSARDVSHATAVLRSALSLLNIAFSVFGPKFVLQLEFVPLLATFLRSNPIFTELRPLVMEGFYALTVITTQIPYATNKTQ</sequence>
<dbReference type="EMBL" id="KQ241901">
    <property type="protein sequence ID" value="KNC82697.1"/>
    <property type="molecule type" value="Genomic_DNA"/>
</dbReference>
<reference evidence="1 2" key="1">
    <citation type="submission" date="2011-02" db="EMBL/GenBank/DDBJ databases">
        <title>The Genome Sequence of Sphaeroforma arctica JP610.</title>
        <authorList>
            <consortium name="The Broad Institute Genome Sequencing Platform"/>
            <person name="Russ C."/>
            <person name="Cuomo C."/>
            <person name="Young S.K."/>
            <person name="Zeng Q."/>
            <person name="Gargeya S."/>
            <person name="Alvarado L."/>
            <person name="Berlin A."/>
            <person name="Chapman S.B."/>
            <person name="Chen Z."/>
            <person name="Freedman E."/>
            <person name="Gellesch M."/>
            <person name="Goldberg J."/>
            <person name="Griggs A."/>
            <person name="Gujja S."/>
            <person name="Heilman E."/>
            <person name="Heiman D."/>
            <person name="Howarth C."/>
            <person name="Mehta T."/>
            <person name="Neiman D."/>
            <person name="Pearson M."/>
            <person name="Roberts A."/>
            <person name="Saif S."/>
            <person name="Shea T."/>
            <person name="Shenoy N."/>
            <person name="Sisk P."/>
            <person name="Stolte C."/>
            <person name="Sykes S."/>
            <person name="White J."/>
            <person name="Yandava C."/>
            <person name="Burger G."/>
            <person name="Gray M.W."/>
            <person name="Holland P.W.H."/>
            <person name="King N."/>
            <person name="Lang F.B.F."/>
            <person name="Roger A.J."/>
            <person name="Ruiz-Trillo I."/>
            <person name="Haas B."/>
            <person name="Nusbaum C."/>
            <person name="Birren B."/>
        </authorList>
    </citation>
    <scope>NUCLEOTIDE SEQUENCE [LARGE SCALE GENOMIC DNA]</scope>
    <source>
        <strain evidence="1 2">JP610</strain>
    </source>
</reference>
<name>A0A0L0G0R1_9EUKA</name>
<gene>
    <name evidence="1" type="ORF">SARC_05015</name>
</gene>
<dbReference type="AlphaFoldDB" id="A0A0L0G0R1"/>
<dbReference type="GeneID" id="25905519"/>
<dbReference type="Proteomes" id="UP000054560">
    <property type="component" value="Unassembled WGS sequence"/>
</dbReference>